<feature type="transmembrane region" description="Helical" evidence="1">
    <location>
        <begin position="220"/>
        <end position="239"/>
    </location>
</feature>
<feature type="transmembrane region" description="Helical" evidence="1">
    <location>
        <begin position="153"/>
        <end position="170"/>
    </location>
</feature>
<feature type="transmembrane region" description="Helical" evidence="1">
    <location>
        <begin position="7"/>
        <end position="26"/>
    </location>
</feature>
<keyword evidence="1" id="KW-0812">Transmembrane</keyword>
<accession>A0A381JAP5</accession>
<dbReference type="RefSeq" id="WP_115641933.1">
    <property type="nucleotide sequence ID" value="NZ_UFWZ01000001.1"/>
</dbReference>
<evidence type="ECO:0000313" key="3">
    <source>
        <dbReference type="Proteomes" id="UP000254664"/>
    </source>
</evidence>
<feature type="transmembrane region" description="Helical" evidence="1">
    <location>
        <begin position="99"/>
        <end position="117"/>
    </location>
</feature>
<proteinExistence type="predicted"/>
<protein>
    <submittedName>
        <fullName evidence="2">Uncharacterized protein</fullName>
    </submittedName>
</protein>
<dbReference type="Proteomes" id="UP000254664">
    <property type="component" value="Unassembled WGS sequence"/>
</dbReference>
<sequence>MKRSVKIVMLINLINYVSNFAFSYAYSNKLINSSMIALGIWALTPYLLATISSFILATDYREELKVFKKEAIADWIVRVISCVLVFQEFKFGFMSKEYIVQQAILVLLLLINIYLEFRMYNKAKAYIYVKKEAKKNEVISEDEKQNIKNMGKAVFLGLISLIIVSAISMSVPSTTHMGAGKVSNIFAIIISTSTFLWFLHSSCEKCRLFYLDKSLAKRIFLRDGFYATIGFVICLLATFEVLGAYHLIYNVSTFIGILFLYPTIRTNRKMAMHHKRVVGILGDNFELYYNCKD</sequence>
<feature type="transmembrane region" description="Helical" evidence="1">
    <location>
        <begin position="38"/>
        <end position="60"/>
    </location>
</feature>
<feature type="transmembrane region" description="Helical" evidence="1">
    <location>
        <begin position="182"/>
        <end position="199"/>
    </location>
</feature>
<feature type="transmembrane region" description="Helical" evidence="1">
    <location>
        <begin position="72"/>
        <end position="93"/>
    </location>
</feature>
<reference evidence="2 3" key="1">
    <citation type="submission" date="2018-06" db="EMBL/GenBank/DDBJ databases">
        <authorList>
            <consortium name="Pathogen Informatics"/>
            <person name="Doyle S."/>
        </authorList>
    </citation>
    <scope>NUCLEOTIDE SEQUENCE [LARGE SCALE GENOMIC DNA]</scope>
    <source>
        <strain evidence="2 3">NCTC9836</strain>
    </source>
</reference>
<keyword evidence="1" id="KW-1133">Transmembrane helix</keyword>
<feature type="transmembrane region" description="Helical" evidence="1">
    <location>
        <begin position="245"/>
        <end position="264"/>
    </location>
</feature>
<evidence type="ECO:0000256" key="1">
    <source>
        <dbReference type="SAM" id="Phobius"/>
    </source>
</evidence>
<keyword evidence="3" id="KW-1185">Reference proteome</keyword>
<name>A0A381JAP5_9CLOT</name>
<evidence type="ECO:0000313" key="2">
    <source>
        <dbReference type="EMBL" id="SUY48069.1"/>
    </source>
</evidence>
<gene>
    <name evidence="2" type="ORF">NCTC9836_02444</name>
</gene>
<dbReference type="OrthoDB" id="3035044at2"/>
<dbReference type="AlphaFoldDB" id="A0A381JAP5"/>
<organism evidence="2 3">
    <name type="scientific">Clostridium putrefaciens</name>
    <dbReference type="NCBI Taxonomy" id="99675"/>
    <lineage>
        <taxon>Bacteria</taxon>
        <taxon>Bacillati</taxon>
        <taxon>Bacillota</taxon>
        <taxon>Clostridia</taxon>
        <taxon>Eubacteriales</taxon>
        <taxon>Clostridiaceae</taxon>
        <taxon>Clostridium</taxon>
    </lineage>
</organism>
<dbReference type="EMBL" id="UFWZ01000001">
    <property type="protein sequence ID" value="SUY48069.1"/>
    <property type="molecule type" value="Genomic_DNA"/>
</dbReference>
<keyword evidence="1" id="KW-0472">Membrane</keyword>